<name>A0A2S6HSP9_9FIRM</name>
<sequence length="186" mass="21330">MSNIQIRSNRILYYGNIAGYLSREKAVVDPMFQTDELESYLTEKRGLEVDWKPGTFERLAAGTIDPEGNASLLKRCRVWQLAPEVDIMMKFISYDTLTSRFGEPDSASYQVVYDGEVETNDLEALYTKFNIDHPHGYQGHSLSISDVLELYDENGCAFYYCDTCGFKEISFQEPQQEQGQEPQMNL</sequence>
<reference evidence="2 3" key="1">
    <citation type="submission" date="2018-02" db="EMBL/GenBank/DDBJ databases">
        <title>Genomic Encyclopedia of Archaeal and Bacterial Type Strains, Phase II (KMG-II): from individual species to whole genera.</title>
        <authorList>
            <person name="Goeker M."/>
        </authorList>
    </citation>
    <scope>NUCLEOTIDE SEQUENCE [LARGE SCALE GENOMIC DNA]</scope>
    <source>
        <strain evidence="2 3">DSM 3808</strain>
    </source>
</reference>
<dbReference type="InterPro" id="IPR025923">
    <property type="entry name" value="YodL-like_dom"/>
</dbReference>
<organism evidence="2 3">
    <name type="scientific">Lacrimispora xylanisolvens</name>
    <dbReference type="NCBI Taxonomy" id="384636"/>
    <lineage>
        <taxon>Bacteria</taxon>
        <taxon>Bacillati</taxon>
        <taxon>Bacillota</taxon>
        <taxon>Clostridia</taxon>
        <taxon>Lachnospirales</taxon>
        <taxon>Lachnospiraceae</taxon>
        <taxon>Lacrimispora</taxon>
    </lineage>
</organism>
<dbReference type="AlphaFoldDB" id="A0A2S6HSP9"/>
<accession>A0A2S6HSP9</accession>
<dbReference type="Pfam" id="PF14191">
    <property type="entry name" value="YodL"/>
    <property type="match status" value="1"/>
</dbReference>
<comment type="caution">
    <text evidence="2">The sequence shown here is derived from an EMBL/GenBank/DDBJ whole genome shotgun (WGS) entry which is preliminary data.</text>
</comment>
<feature type="domain" description="YodL-like" evidence="1">
    <location>
        <begin position="76"/>
        <end position="171"/>
    </location>
</feature>
<keyword evidence="3" id="KW-1185">Reference proteome</keyword>
<protein>
    <submittedName>
        <fullName evidence="2">YodL-like protein</fullName>
    </submittedName>
</protein>
<gene>
    <name evidence="2" type="ORF">BXY41_106298</name>
</gene>
<evidence type="ECO:0000259" key="1">
    <source>
        <dbReference type="Pfam" id="PF14191"/>
    </source>
</evidence>
<dbReference type="Proteomes" id="UP000237749">
    <property type="component" value="Unassembled WGS sequence"/>
</dbReference>
<dbReference type="RefSeq" id="WP_104437381.1">
    <property type="nucleotide sequence ID" value="NZ_PTJA01000006.1"/>
</dbReference>
<proteinExistence type="predicted"/>
<evidence type="ECO:0000313" key="3">
    <source>
        <dbReference type="Proteomes" id="UP000237749"/>
    </source>
</evidence>
<evidence type="ECO:0000313" key="2">
    <source>
        <dbReference type="EMBL" id="PPK80707.1"/>
    </source>
</evidence>
<dbReference type="OrthoDB" id="9806961at2"/>
<dbReference type="EMBL" id="PTJA01000006">
    <property type="protein sequence ID" value="PPK80707.1"/>
    <property type="molecule type" value="Genomic_DNA"/>
</dbReference>